<comment type="similarity">
    <text evidence="3 14">Belongs to the glycosyl hydrolase 13 family.</text>
</comment>
<protein>
    <recommendedName>
        <fullName evidence="5 13">Malto-oligosyltrehalose trehalohydrolase</fullName>
        <shortName evidence="14">MTHase</shortName>
        <ecNumber evidence="4 13">3.2.1.141</ecNumber>
    </recommendedName>
    <alternativeName>
        <fullName evidence="11 14">4-alpha-D-((1-&gt;4)-alpha-D-glucano)trehalose trehalohydrolase</fullName>
    </alternativeName>
    <alternativeName>
        <fullName evidence="10 14">Maltooligosyl trehalose trehalohydrolase</fullName>
    </alternativeName>
</protein>
<keyword evidence="20" id="KW-1185">Reference proteome</keyword>
<evidence type="ECO:0000256" key="2">
    <source>
        <dbReference type="ARBA" id="ARBA00005199"/>
    </source>
</evidence>
<dbReference type="InterPro" id="IPR014756">
    <property type="entry name" value="Ig_E-set"/>
</dbReference>
<dbReference type="EC" id="3.2.1.141" evidence="4 13"/>
<evidence type="ECO:0000256" key="12">
    <source>
        <dbReference type="ARBA" id="ARBA00034013"/>
    </source>
</evidence>
<dbReference type="PANTHER" id="PTHR43651">
    <property type="entry name" value="1,4-ALPHA-GLUCAN-BRANCHING ENZYME"/>
    <property type="match status" value="1"/>
</dbReference>
<keyword evidence="8" id="KW-0119">Carbohydrate metabolism</keyword>
<comment type="subcellular location">
    <subcellularLocation>
        <location evidence="1 15">Cytoplasm</location>
    </subcellularLocation>
</comment>
<dbReference type="Gene3D" id="2.60.40.10">
    <property type="entry name" value="Immunoglobulins"/>
    <property type="match status" value="1"/>
</dbReference>
<evidence type="ECO:0000256" key="7">
    <source>
        <dbReference type="ARBA" id="ARBA00022801"/>
    </source>
</evidence>
<evidence type="ECO:0000256" key="13">
    <source>
        <dbReference type="NCBIfam" id="TIGR02402"/>
    </source>
</evidence>
<reference evidence="19 20" key="1">
    <citation type="submission" date="2019-05" db="EMBL/GenBank/DDBJ databases">
        <authorList>
            <consortium name="Science for Life Laboratories"/>
        </authorList>
    </citation>
    <scope>NUCLEOTIDE SEQUENCE [LARGE SCALE GENOMIC DNA]</scope>
    <source>
        <strain evidence="19">Soil9</strain>
    </source>
</reference>
<dbReference type="SUPFAM" id="SSF51011">
    <property type="entry name" value="Glycosyl hydrolase domain"/>
    <property type="match status" value="1"/>
</dbReference>
<evidence type="ECO:0000256" key="4">
    <source>
        <dbReference type="ARBA" id="ARBA00012268"/>
    </source>
</evidence>
<feature type="site" description="Transition state stabilizer" evidence="17">
    <location>
        <position position="395"/>
    </location>
</feature>
<feature type="domain" description="Glycosyl hydrolase family 13 catalytic" evidence="18">
    <location>
        <begin position="118"/>
        <end position="464"/>
    </location>
</feature>
<dbReference type="InterPro" id="IPR012768">
    <property type="entry name" value="Trehalose_TreZ"/>
</dbReference>
<dbReference type="GO" id="GO:0005992">
    <property type="term" value="P:trehalose biosynthetic process"/>
    <property type="evidence" value="ECO:0007669"/>
    <property type="project" value="UniProtKB-UniRule"/>
</dbReference>
<dbReference type="Gene3D" id="2.60.40.1180">
    <property type="entry name" value="Golgi alpha-mannosidase II"/>
    <property type="match status" value="1"/>
</dbReference>
<evidence type="ECO:0000256" key="17">
    <source>
        <dbReference type="PIRSR" id="PIRSR006337-3"/>
    </source>
</evidence>
<dbReference type="Pfam" id="PF02922">
    <property type="entry name" value="CBM_48"/>
    <property type="match status" value="1"/>
</dbReference>
<keyword evidence="6" id="KW-0963">Cytoplasm</keyword>
<dbReference type="SUPFAM" id="SSF81296">
    <property type="entry name" value="E set domains"/>
    <property type="match status" value="1"/>
</dbReference>
<comment type="catalytic activity">
    <reaction evidence="12 14">
        <text>hydrolysis of (1-&gt;4)-alpha-D-glucosidic linkage in 4-alpha-D-[(1-&gt;4)-alpha-D-glucanosyl]n trehalose to yield trehalose and (1-&gt;4)-alpha-D-glucan.</text>
        <dbReference type="EC" id="3.2.1.141"/>
    </reaction>
</comment>
<dbReference type="AlphaFoldDB" id="A0A6P2DHI6"/>
<dbReference type="InterPro" id="IPR017853">
    <property type="entry name" value="GH"/>
</dbReference>
<dbReference type="Gene3D" id="1.10.10.760">
    <property type="entry name" value="E-set domains of sugar-utilizing enzymes"/>
    <property type="match status" value="1"/>
</dbReference>
<dbReference type="PANTHER" id="PTHR43651:SF11">
    <property type="entry name" value="MALTO-OLIGOSYLTREHALOSE TREHALOHYDROLASE"/>
    <property type="match status" value="1"/>
</dbReference>
<evidence type="ECO:0000313" key="19">
    <source>
        <dbReference type="EMBL" id="VTS00671.1"/>
    </source>
</evidence>
<evidence type="ECO:0000256" key="11">
    <source>
        <dbReference type="ARBA" id="ARBA00033284"/>
    </source>
</evidence>
<dbReference type="GO" id="GO:0005737">
    <property type="term" value="C:cytoplasm"/>
    <property type="evidence" value="ECO:0007669"/>
    <property type="project" value="UniProtKB-SubCell"/>
</dbReference>
<evidence type="ECO:0000256" key="14">
    <source>
        <dbReference type="PIRNR" id="PIRNR006337"/>
    </source>
</evidence>
<comment type="pathway">
    <text evidence="2 14">Glycan biosynthesis; trehalose biosynthesis.</text>
</comment>
<feature type="binding site" evidence="16">
    <location>
        <begin position="326"/>
        <end position="330"/>
    </location>
    <ligand>
        <name>substrate</name>
    </ligand>
</feature>
<name>A0A6P2DHI6_9BACT</name>
<dbReference type="InterPro" id="IPR044901">
    <property type="entry name" value="Trehalose_TreZ_E-set_sf"/>
</dbReference>
<dbReference type="NCBIfam" id="TIGR02402">
    <property type="entry name" value="trehalose_TreZ"/>
    <property type="match status" value="1"/>
</dbReference>
<evidence type="ECO:0000256" key="15">
    <source>
        <dbReference type="PIRSR" id="PIRSR006337-1"/>
    </source>
</evidence>
<gene>
    <name evidence="19" type="ORF">SOIL9_81060</name>
</gene>
<dbReference type="InterPro" id="IPR006047">
    <property type="entry name" value="GH13_cat_dom"/>
</dbReference>
<evidence type="ECO:0000256" key="3">
    <source>
        <dbReference type="ARBA" id="ARBA00008061"/>
    </source>
</evidence>
<evidence type="ECO:0000256" key="1">
    <source>
        <dbReference type="ARBA" id="ARBA00004496"/>
    </source>
</evidence>
<evidence type="ECO:0000313" key="20">
    <source>
        <dbReference type="Proteomes" id="UP000464178"/>
    </source>
</evidence>
<evidence type="ECO:0000259" key="18">
    <source>
        <dbReference type="SMART" id="SM00642"/>
    </source>
</evidence>
<dbReference type="CDD" id="cd02853">
    <property type="entry name" value="E_set_MTHase_like_N"/>
    <property type="match status" value="1"/>
</dbReference>
<keyword evidence="9 14" id="KW-0326">Glycosidase</keyword>
<evidence type="ECO:0000256" key="8">
    <source>
        <dbReference type="ARBA" id="ARBA00023277"/>
    </source>
</evidence>
<feature type="active site" description="Nucleophile" evidence="15">
    <location>
        <position position="264"/>
    </location>
</feature>
<evidence type="ECO:0000256" key="5">
    <source>
        <dbReference type="ARBA" id="ARBA00015938"/>
    </source>
</evidence>
<proteinExistence type="inferred from homology"/>
<evidence type="ECO:0000256" key="6">
    <source>
        <dbReference type="ARBA" id="ARBA00022490"/>
    </source>
</evidence>
<dbReference type="EMBL" id="LR593886">
    <property type="protein sequence ID" value="VTS00671.1"/>
    <property type="molecule type" value="Genomic_DNA"/>
</dbReference>
<dbReference type="SMART" id="SM00642">
    <property type="entry name" value="Aamy"/>
    <property type="match status" value="1"/>
</dbReference>
<dbReference type="SUPFAM" id="SSF51445">
    <property type="entry name" value="(Trans)glycosidases"/>
    <property type="match status" value="1"/>
</dbReference>
<organism evidence="19 20">
    <name type="scientific">Gemmata massiliana</name>
    <dbReference type="NCBI Taxonomy" id="1210884"/>
    <lineage>
        <taxon>Bacteria</taxon>
        <taxon>Pseudomonadati</taxon>
        <taxon>Planctomycetota</taxon>
        <taxon>Planctomycetia</taxon>
        <taxon>Gemmatales</taxon>
        <taxon>Gemmataceae</taxon>
        <taxon>Gemmata</taxon>
    </lineage>
</organism>
<dbReference type="CDD" id="cd11325">
    <property type="entry name" value="AmyAc_GTHase"/>
    <property type="match status" value="1"/>
</dbReference>
<feature type="active site" description="Proton donor" evidence="15">
    <location>
        <position position="301"/>
    </location>
</feature>
<dbReference type="Proteomes" id="UP000464178">
    <property type="component" value="Chromosome"/>
</dbReference>
<keyword evidence="7 14" id="KW-0378">Hydrolase</keyword>
<sequence>MPSFWKPRLGAVYLGNGTCRFRVWASKRERVDLRVTAPAERVVPMRPTGAGYFEVTLDGVAPGARYLYRLDGGVERPDPASRSQPATVHGPSEVVDPAFPWTDAHWHGVPLDKYVIYELHVGTFTPEGTFDAVVTHLDELVELGVTAVELMPVAQFAGSRGWGYDGVYPFAPHAAYGGPAGLKRLVDACHAHGLAVVLDVVYNHFGPEGGYLQEFGHYFTDRYRTPWGDAVNVDGPKSDEVRRYLIENALYWAHEYHVDALRLDAIHAIHDETATPFLMELVNVLGRYATDLNRHAYLIAESDLNDVRVLKAPALGGLGLHAQWADDFHHCVFTLLAGEESPYHRDYDQFDLLVNAYQHGYAYTGQFSPTRERRHGNQPLDLPGRQFVVGLQNHDQIGNRKLGERFGALVGFEAQKLAAAAVLLAPYTPMLFMGEEYGETAPFQFFTDFSDPGLGDAVRAGRAREFEMSGGGEPPDPQAEGTFRRSVLNRDLRHAGAHRALWDFYREVLRLRRESPALRFPDKERMRVTPFPGSRTLAVERWDGDDETLIVMNFSDRPADARLTLREGTWERHLDSTEERWAGPGAASPPQLVARSEVRLTVPATSVVAYALRVEPPTHR</sequence>
<dbReference type="PIRSF" id="PIRSF006337">
    <property type="entry name" value="Trehalose_TreZ"/>
    <property type="match status" value="1"/>
</dbReference>
<dbReference type="Pfam" id="PF00128">
    <property type="entry name" value="Alpha-amylase"/>
    <property type="match status" value="1"/>
</dbReference>
<dbReference type="UniPathway" id="UPA00299"/>
<dbReference type="GO" id="GO:0033942">
    <property type="term" value="F:4-alpha-D-(1-&gt;4)-alpha-D-glucanotrehalose trehalohydrolase activity"/>
    <property type="evidence" value="ECO:0007669"/>
    <property type="project" value="UniProtKB-EC"/>
</dbReference>
<accession>A0A6P2DHI6</accession>
<dbReference type="InterPro" id="IPR004193">
    <property type="entry name" value="Glyco_hydro_13_N"/>
</dbReference>
<dbReference type="RefSeq" id="WP_162672232.1">
    <property type="nucleotide sequence ID" value="NZ_LR593886.1"/>
</dbReference>
<evidence type="ECO:0000256" key="16">
    <source>
        <dbReference type="PIRSR" id="PIRSR006337-2"/>
    </source>
</evidence>
<feature type="binding site" evidence="16">
    <location>
        <begin position="394"/>
        <end position="399"/>
    </location>
    <ligand>
        <name>substrate</name>
    </ligand>
</feature>
<dbReference type="KEGG" id="gms:SOIL9_81060"/>
<evidence type="ECO:0000256" key="9">
    <source>
        <dbReference type="ARBA" id="ARBA00023295"/>
    </source>
</evidence>
<feature type="binding site" evidence="16">
    <location>
        <begin position="262"/>
        <end position="267"/>
    </location>
    <ligand>
        <name>substrate</name>
    </ligand>
</feature>
<dbReference type="InterPro" id="IPR013780">
    <property type="entry name" value="Glyco_hydro_b"/>
</dbReference>
<dbReference type="Gene3D" id="3.20.20.80">
    <property type="entry name" value="Glycosidases"/>
    <property type="match status" value="1"/>
</dbReference>
<dbReference type="InterPro" id="IPR013783">
    <property type="entry name" value="Ig-like_fold"/>
</dbReference>
<evidence type="ECO:0000256" key="10">
    <source>
        <dbReference type="ARBA" id="ARBA00032057"/>
    </source>
</evidence>